<keyword evidence="2" id="KW-1185">Reference proteome</keyword>
<evidence type="ECO:0000313" key="1">
    <source>
        <dbReference type="EMBL" id="KAH7966176.1"/>
    </source>
</evidence>
<proteinExistence type="predicted"/>
<dbReference type="Proteomes" id="UP000821865">
    <property type="component" value="Chromosome 2"/>
</dbReference>
<protein>
    <submittedName>
        <fullName evidence="1">Uncharacterized protein</fullName>
    </submittedName>
</protein>
<name>A0ACB8DDR4_DERSI</name>
<comment type="caution">
    <text evidence="1">The sequence shown here is derived from an EMBL/GenBank/DDBJ whole genome shotgun (WGS) entry which is preliminary data.</text>
</comment>
<reference evidence="1" key="1">
    <citation type="submission" date="2020-05" db="EMBL/GenBank/DDBJ databases">
        <title>Large-scale comparative analyses of tick genomes elucidate their genetic diversity and vector capacities.</title>
        <authorList>
            <person name="Jia N."/>
            <person name="Wang J."/>
            <person name="Shi W."/>
            <person name="Du L."/>
            <person name="Sun Y."/>
            <person name="Zhan W."/>
            <person name="Jiang J."/>
            <person name="Wang Q."/>
            <person name="Zhang B."/>
            <person name="Ji P."/>
            <person name="Sakyi L.B."/>
            <person name="Cui X."/>
            <person name="Yuan T."/>
            <person name="Jiang B."/>
            <person name="Yang W."/>
            <person name="Lam T.T.-Y."/>
            <person name="Chang Q."/>
            <person name="Ding S."/>
            <person name="Wang X."/>
            <person name="Zhu J."/>
            <person name="Ruan X."/>
            <person name="Zhao L."/>
            <person name="Wei J."/>
            <person name="Que T."/>
            <person name="Du C."/>
            <person name="Cheng J."/>
            <person name="Dai P."/>
            <person name="Han X."/>
            <person name="Huang E."/>
            <person name="Gao Y."/>
            <person name="Liu J."/>
            <person name="Shao H."/>
            <person name="Ye R."/>
            <person name="Li L."/>
            <person name="Wei W."/>
            <person name="Wang X."/>
            <person name="Wang C."/>
            <person name="Yang T."/>
            <person name="Huo Q."/>
            <person name="Li W."/>
            <person name="Guo W."/>
            <person name="Chen H."/>
            <person name="Zhou L."/>
            <person name="Ni X."/>
            <person name="Tian J."/>
            <person name="Zhou Y."/>
            <person name="Sheng Y."/>
            <person name="Liu T."/>
            <person name="Pan Y."/>
            <person name="Xia L."/>
            <person name="Li J."/>
            <person name="Zhao F."/>
            <person name="Cao W."/>
        </authorList>
    </citation>
    <scope>NUCLEOTIDE SEQUENCE</scope>
    <source>
        <strain evidence="1">Dsil-2018</strain>
    </source>
</reference>
<gene>
    <name evidence="1" type="ORF">HPB49_014139</name>
</gene>
<dbReference type="EMBL" id="CM023471">
    <property type="protein sequence ID" value="KAH7966176.1"/>
    <property type="molecule type" value="Genomic_DNA"/>
</dbReference>
<sequence>MVSDKDLKKIAVVYSDPLESLRLFIAWAIVAAVLCFCGSVALSMVLKWGSIDRSIFSSIVFYVIYAIFKALVLVVLCKFYCHHRRKVKDGQPLYTPYDHGAHREHHRVFAAPTHHEHAGAASTRHPVPSANVDNSITLSTPARVANSFLTQEGV</sequence>
<evidence type="ECO:0000313" key="2">
    <source>
        <dbReference type="Proteomes" id="UP000821865"/>
    </source>
</evidence>
<organism evidence="1 2">
    <name type="scientific">Dermacentor silvarum</name>
    <name type="common">Tick</name>
    <dbReference type="NCBI Taxonomy" id="543639"/>
    <lineage>
        <taxon>Eukaryota</taxon>
        <taxon>Metazoa</taxon>
        <taxon>Ecdysozoa</taxon>
        <taxon>Arthropoda</taxon>
        <taxon>Chelicerata</taxon>
        <taxon>Arachnida</taxon>
        <taxon>Acari</taxon>
        <taxon>Parasitiformes</taxon>
        <taxon>Ixodida</taxon>
        <taxon>Ixodoidea</taxon>
        <taxon>Ixodidae</taxon>
        <taxon>Rhipicephalinae</taxon>
        <taxon>Dermacentor</taxon>
    </lineage>
</organism>
<accession>A0ACB8DDR4</accession>